<sequence>MPDVAAPGSGAVVYGLLSLAGMEVALPLSALREVVPCPAEFSALPVTSPGLLGAMVLRELPVPVLDLRARLGGGSDLSGDRVVVILAHGGRLLGIVGDRLRGITPLPEGELHAVGAQGDPLLFSASFRHPVDGDVVSVLDVARLLDLPGVPSVAEPAHQAGGAVVGAGTGTGSGTGARRTLTLLRCGDRVLAMDAAHVHTTLAGSVPRPSVLDSEVCRGVRDYGDREVAVVDPLTVLGLGRLPAEEVASGAGLVLDLGRGYVVLALSAVLDIVAVEPDAVLPVPAFSMCRPELIAGMVQTERFGQCLVLDGRALRDDADLRAYGSVNTSTVQPLPGGPDPAAGSGGAGSPAGRGPSYLTYSLGVDVCTPLEQVAEILPFPETWTPTGVGGEVLGIVLHRSGAVPVLCTAMLLGRRAAPVGPATCLLLVKVDGEQIGFAVDALRSIDPLTWQEPAGADGQRTPPQTLHSAPLVRVGGNERLIPEVDLVALARRVRGDAADAEPAGEAVPALAS</sequence>
<dbReference type="PANTHER" id="PTHR22617">
    <property type="entry name" value="CHEMOTAXIS SENSOR HISTIDINE KINASE-RELATED"/>
    <property type="match status" value="1"/>
</dbReference>
<dbReference type="PANTHER" id="PTHR22617:SF43">
    <property type="entry name" value="PROTEIN PILI"/>
    <property type="match status" value="1"/>
</dbReference>
<name>A0A2S6IHZ2_9ACTN</name>
<dbReference type="Gene3D" id="2.40.50.180">
    <property type="entry name" value="CheA-289, Domain 4"/>
    <property type="match status" value="2"/>
</dbReference>
<dbReference type="SMART" id="SM00260">
    <property type="entry name" value="CheW"/>
    <property type="match status" value="2"/>
</dbReference>
<keyword evidence="4" id="KW-1185">Reference proteome</keyword>
<dbReference type="EMBL" id="PTJD01000009">
    <property type="protein sequence ID" value="PPK93811.1"/>
    <property type="molecule type" value="Genomic_DNA"/>
</dbReference>
<feature type="domain" description="CheW-like" evidence="2">
    <location>
        <begin position="11"/>
        <end position="150"/>
    </location>
</feature>
<proteinExistence type="predicted"/>
<dbReference type="GO" id="GO:0006935">
    <property type="term" value="P:chemotaxis"/>
    <property type="evidence" value="ECO:0007669"/>
    <property type="project" value="InterPro"/>
</dbReference>
<dbReference type="GO" id="GO:0005829">
    <property type="term" value="C:cytosol"/>
    <property type="evidence" value="ECO:0007669"/>
    <property type="project" value="TreeGrafter"/>
</dbReference>
<accession>A0A2S6IHZ2</accession>
<dbReference type="Gene3D" id="2.30.30.40">
    <property type="entry name" value="SH3 Domains"/>
    <property type="match status" value="1"/>
</dbReference>
<organism evidence="3 4">
    <name type="scientific">Kineococcus xinjiangensis</name>
    <dbReference type="NCBI Taxonomy" id="512762"/>
    <lineage>
        <taxon>Bacteria</taxon>
        <taxon>Bacillati</taxon>
        <taxon>Actinomycetota</taxon>
        <taxon>Actinomycetes</taxon>
        <taxon>Kineosporiales</taxon>
        <taxon>Kineosporiaceae</taxon>
        <taxon>Kineococcus</taxon>
    </lineage>
</organism>
<gene>
    <name evidence="3" type="ORF">CLV92_10988</name>
</gene>
<dbReference type="SUPFAM" id="SSF50341">
    <property type="entry name" value="CheW-like"/>
    <property type="match status" value="3"/>
</dbReference>
<protein>
    <submittedName>
        <fullName evidence="3">Purine-binding chemotaxis protein CheW</fullName>
    </submittedName>
</protein>
<dbReference type="InterPro" id="IPR036061">
    <property type="entry name" value="CheW-like_dom_sf"/>
</dbReference>
<evidence type="ECO:0000313" key="4">
    <source>
        <dbReference type="Proteomes" id="UP000239485"/>
    </source>
</evidence>
<dbReference type="InterPro" id="IPR002545">
    <property type="entry name" value="CheW-lke_dom"/>
</dbReference>
<comment type="caution">
    <text evidence="3">The sequence shown here is derived from an EMBL/GenBank/DDBJ whole genome shotgun (WGS) entry which is preliminary data.</text>
</comment>
<feature type="region of interest" description="Disordered" evidence="1">
    <location>
        <begin position="327"/>
        <end position="350"/>
    </location>
</feature>
<reference evidence="3 4" key="1">
    <citation type="submission" date="2018-02" db="EMBL/GenBank/DDBJ databases">
        <title>Genomic Encyclopedia of Archaeal and Bacterial Type Strains, Phase II (KMG-II): from individual species to whole genera.</title>
        <authorList>
            <person name="Goeker M."/>
        </authorList>
    </citation>
    <scope>NUCLEOTIDE SEQUENCE [LARGE SCALE GENOMIC DNA]</scope>
    <source>
        <strain evidence="3 4">DSM 22857</strain>
    </source>
</reference>
<dbReference type="PROSITE" id="PS50851">
    <property type="entry name" value="CHEW"/>
    <property type="match status" value="2"/>
</dbReference>
<dbReference type="Proteomes" id="UP000239485">
    <property type="component" value="Unassembled WGS sequence"/>
</dbReference>
<dbReference type="AlphaFoldDB" id="A0A2S6IHZ2"/>
<evidence type="ECO:0000256" key="1">
    <source>
        <dbReference type="SAM" id="MobiDB-lite"/>
    </source>
</evidence>
<feature type="domain" description="CheW-like" evidence="2">
    <location>
        <begin position="354"/>
        <end position="495"/>
    </location>
</feature>
<dbReference type="InterPro" id="IPR039315">
    <property type="entry name" value="CheW"/>
</dbReference>
<dbReference type="GO" id="GO:0007165">
    <property type="term" value="P:signal transduction"/>
    <property type="evidence" value="ECO:0007669"/>
    <property type="project" value="InterPro"/>
</dbReference>
<dbReference type="Pfam" id="PF01584">
    <property type="entry name" value="CheW"/>
    <property type="match status" value="3"/>
</dbReference>
<evidence type="ECO:0000259" key="2">
    <source>
        <dbReference type="PROSITE" id="PS50851"/>
    </source>
</evidence>
<evidence type="ECO:0000313" key="3">
    <source>
        <dbReference type="EMBL" id="PPK93811.1"/>
    </source>
</evidence>
<dbReference type="RefSeq" id="WP_211291114.1">
    <property type="nucleotide sequence ID" value="NZ_PTJD01000009.1"/>
</dbReference>